<evidence type="ECO:0000256" key="1">
    <source>
        <dbReference type="SAM" id="MobiDB-lite"/>
    </source>
</evidence>
<name>A0A9P1G1G1_9DINO</name>
<reference evidence="3 4" key="2">
    <citation type="submission" date="2024-05" db="EMBL/GenBank/DDBJ databases">
        <authorList>
            <person name="Chen Y."/>
            <person name="Shah S."/>
            <person name="Dougan E. K."/>
            <person name="Thang M."/>
            <person name="Chan C."/>
        </authorList>
    </citation>
    <scope>NUCLEOTIDE SEQUENCE [LARGE SCALE GENOMIC DNA]</scope>
</reference>
<accession>A0A9P1G1G1</accession>
<keyword evidence="4" id="KW-1185">Reference proteome</keyword>
<protein>
    <submittedName>
        <fullName evidence="2">Uncharacterized protein</fullName>
    </submittedName>
</protein>
<feature type="compositionally biased region" description="Basic and acidic residues" evidence="1">
    <location>
        <begin position="394"/>
        <end position="404"/>
    </location>
</feature>
<evidence type="ECO:0000313" key="2">
    <source>
        <dbReference type="EMBL" id="CAI3993967.1"/>
    </source>
</evidence>
<comment type="caution">
    <text evidence="2">The sequence shown here is derived from an EMBL/GenBank/DDBJ whole genome shotgun (WGS) entry which is preliminary data.</text>
</comment>
<gene>
    <name evidence="2" type="ORF">C1SCF055_LOCUS20659</name>
</gene>
<dbReference type="OrthoDB" id="437832at2759"/>
<feature type="compositionally biased region" description="Low complexity" evidence="1">
    <location>
        <begin position="98"/>
        <end position="107"/>
    </location>
</feature>
<proteinExistence type="predicted"/>
<feature type="region of interest" description="Disordered" evidence="1">
    <location>
        <begin position="394"/>
        <end position="418"/>
    </location>
</feature>
<dbReference type="EMBL" id="CAMXCT010001891">
    <property type="protein sequence ID" value="CAI3993967.1"/>
    <property type="molecule type" value="Genomic_DNA"/>
</dbReference>
<organism evidence="2">
    <name type="scientific">Cladocopium goreaui</name>
    <dbReference type="NCBI Taxonomy" id="2562237"/>
    <lineage>
        <taxon>Eukaryota</taxon>
        <taxon>Sar</taxon>
        <taxon>Alveolata</taxon>
        <taxon>Dinophyceae</taxon>
        <taxon>Suessiales</taxon>
        <taxon>Symbiodiniaceae</taxon>
        <taxon>Cladocopium</taxon>
    </lineage>
</organism>
<sequence>MTDIALMSGLANVLREASAALGRLGGRVAIETDGNSRGDKADIQEAALALEQVADTIDSGRGFNSAKVPSLSEKLAAIARGKLSLASEPRVELRPRSRSSSTSSRLSRVSERSGVDEEAIQAFVATYDLDPWVGEALAMLSPSQRSSVIKTPLKVEHARNRNGVVMSRVKTVTPVERRIQIFTKVNELGEGVIDRLSTLTPEQCEAVMDSGMKIQRASNPSGVAMSRISEALRNLPDERHSEPFESRLGDRYRKVRSRSRRRTPKTQEVAEIPQDVKHLMQELGLEVWCGEVLRRLTLWQRQAVVRELGNMHDVRNPTGVVISRIKQIVTPDELLQIFIELNGLDQDVEAKLWELTPEQRIEVLAPGIYVQNVRNTSTAVRSRIGNVLEGRKAMTRARAEEGRSSHRQSRHTLRSRSRRRALSAWTHWQWTHWPRAKGS</sequence>
<dbReference type="EMBL" id="CAMXCT020001891">
    <property type="protein sequence ID" value="CAL1147342.1"/>
    <property type="molecule type" value="Genomic_DNA"/>
</dbReference>
<dbReference type="AlphaFoldDB" id="A0A9P1G1G1"/>
<feature type="region of interest" description="Disordered" evidence="1">
    <location>
        <begin position="90"/>
        <end position="111"/>
    </location>
</feature>
<evidence type="ECO:0000313" key="4">
    <source>
        <dbReference type="Proteomes" id="UP001152797"/>
    </source>
</evidence>
<evidence type="ECO:0000313" key="3">
    <source>
        <dbReference type="EMBL" id="CAL4781279.1"/>
    </source>
</evidence>
<dbReference type="Proteomes" id="UP001152797">
    <property type="component" value="Unassembled WGS sequence"/>
</dbReference>
<feature type="compositionally biased region" description="Basic residues" evidence="1">
    <location>
        <begin position="405"/>
        <end position="418"/>
    </location>
</feature>
<dbReference type="EMBL" id="CAMXCT030001891">
    <property type="protein sequence ID" value="CAL4781279.1"/>
    <property type="molecule type" value="Genomic_DNA"/>
</dbReference>
<reference evidence="2" key="1">
    <citation type="submission" date="2022-10" db="EMBL/GenBank/DDBJ databases">
        <authorList>
            <person name="Chen Y."/>
            <person name="Dougan E. K."/>
            <person name="Chan C."/>
            <person name="Rhodes N."/>
            <person name="Thang M."/>
        </authorList>
    </citation>
    <scope>NUCLEOTIDE SEQUENCE</scope>
</reference>